<dbReference type="Proteomes" id="UP000001037">
    <property type="component" value="Chromosome"/>
</dbReference>
<dbReference type="HOGENOM" id="CLU_055846_1_3_2"/>
<dbReference type="InParanoid" id="G0EFD8"/>
<evidence type="ECO:0000256" key="9">
    <source>
        <dbReference type="HAMAP-Rule" id="MF_00554"/>
    </source>
</evidence>
<dbReference type="GO" id="GO:0019843">
    <property type="term" value="F:rRNA binding"/>
    <property type="evidence" value="ECO:0007669"/>
    <property type="project" value="UniProtKB-UniRule"/>
</dbReference>
<comment type="subunit">
    <text evidence="9">Homodimer.</text>
</comment>
<evidence type="ECO:0000256" key="6">
    <source>
        <dbReference type="ARBA" id="ARBA00022691"/>
    </source>
</evidence>
<comment type="function">
    <text evidence="9">Methyltransferase involved in ribosomal biogenesis. Specifically catalyzes the N1-methylation of the pseudouridine corresponding to position 914 in M.jannaschii 16S rRNA.</text>
</comment>
<dbReference type="KEGG" id="pfm:Pyrfu_0309"/>
<dbReference type="STRING" id="694429.Pyrfu_0309"/>
<keyword evidence="2 9" id="KW-0690">Ribosome biogenesis</keyword>
<feature type="binding site" evidence="9">
    <location>
        <begin position="204"/>
        <end position="209"/>
    </location>
    <ligand>
        <name>S-adenosyl-L-methionine</name>
        <dbReference type="ChEBI" id="CHEBI:59789"/>
    </ligand>
</feature>
<feature type="binding site" evidence="9">
    <location>
        <position position="187"/>
    </location>
    <ligand>
        <name>S-adenosyl-L-methionine</name>
        <dbReference type="ChEBI" id="CHEBI:59789"/>
    </ligand>
</feature>
<keyword evidence="4 9" id="KW-0489">Methyltransferase</keyword>
<reference evidence="10 11" key="1">
    <citation type="journal article" date="2011" name="Stand. Genomic Sci.">
        <title>Complete genome sequence of the hyperthermophilic chemolithoautotroph Pyrolobus fumarii type strain (1A).</title>
        <authorList>
            <person name="Anderson I."/>
            <person name="Goker M."/>
            <person name="Nolan M."/>
            <person name="Lucas S."/>
            <person name="Hammon N."/>
            <person name="Deshpande S."/>
            <person name="Cheng J.F."/>
            <person name="Tapia R."/>
            <person name="Han C."/>
            <person name="Goodwin L."/>
            <person name="Pitluck S."/>
            <person name="Huntemann M."/>
            <person name="Liolios K."/>
            <person name="Ivanova N."/>
            <person name="Pagani I."/>
            <person name="Mavromatis K."/>
            <person name="Ovchinikova G."/>
            <person name="Pati A."/>
            <person name="Chen A."/>
            <person name="Palaniappan K."/>
            <person name="Land M."/>
            <person name="Hauser L."/>
            <person name="Brambilla E.M."/>
            <person name="Huber H."/>
            <person name="Yasawong M."/>
            <person name="Rohde M."/>
            <person name="Spring S."/>
            <person name="Abt B."/>
            <person name="Sikorski J."/>
            <person name="Wirth R."/>
            <person name="Detter J.C."/>
            <person name="Woyke T."/>
            <person name="Bristow J."/>
            <person name="Eisen J.A."/>
            <person name="Markowitz V."/>
            <person name="Hugenholtz P."/>
            <person name="Kyrpides N.C."/>
            <person name="Klenk H.P."/>
            <person name="Lapidus A."/>
        </authorList>
    </citation>
    <scope>NUCLEOTIDE SEQUENCE [LARGE SCALE GENOMIC DNA]</scope>
    <source>
        <strain evidence="11">DSM 11204 / 1A</strain>
    </source>
</reference>
<evidence type="ECO:0000256" key="2">
    <source>
        <dbReference type="ARBA" id="ARBA00022517"/>
    </source>
</evidence>
<dbReference type="EC" id="2.1.1.-" evidence="9"/>
<dbReference type="Gene3D" id="3.40.1280.10">
    <property type="match status" value="1"/>
</dbReference>
<feature type="binding site" evidence="9">
    <location>
        <position position="182"/>
    </location>
    <ligand>
        <name>S-adenosyl-L-methionine</name>
        <dbReference type="ChEBI" id="CHEBI:59789"/>
    </ligand>
</feature>
<accession>G0EFD8</accession>
<dbReference type="InterPro" id="IPR005304">
    <property type="entry name" value="Rbsml_bgen_MeTrfase_EMG1/NEP1"/>
</dbReference>
<sequence length="245" mass="27898">MEAAARRVRIVLLESPLELVPREIRNHPQVVRYARRFGIDPGEALLDKTYHYYAMASLPQKWKRGRPDIVHVSLLLLQDSVLNLTGHLEVYIHVLDGRVFRVEPETRIPKHLDRFKGLMAQLLIHNRVPPTGKPLIHLYASTLREFVDKMGGLILLWERGKPATPADIVREALETGWPIGIGMFPRGDFKKSTLRKASRTYSIYGGVPLKAWTVIHELLCAAEEITGARRACCPIREEDESENAE</sequence>
<comment type="catalytic activity">
    <reaction evidence="9">
        <text>a pseudouridine in rRNA + S-adenosyl-L-methionine = an N(1)-methylpseudouridine in rRNA + S-adenosyl-L-homocysteine + H(+)</text>
        <dbReference type="Rhea" id="RHEA:46696"/>
        <dbReference type="Rhea" id="RHEA-COMP:11634"/>
        <dbReference type="Rhea" id="RHEA-COMP:13933"/>
        <dbReference type="ChEBI" id="CHEBI:15378"/>
        <dbReference type="ChEBI" id="CHEBI:57856"/>
        <dbReference type="ChEBI" id="CHEBI:59789"/>
        <dbReference type="ChEBI" id="CHEBI:65314"/>
        <dbReference type="ChEBI" id="CHEBI:74890"/>
    </reaction>
</comment>
<dbReference type="GO" id="GO:0070475">
    <property type="term" value="P:rRNA base methylation"/>
    <property type="evidence" value="ECO:0007669"/>
    <property type="project" value="InterPro"/>
</dbReference>
<dbReference type="NCBIfam" id="NF003208">
    <property type="entry name" value="PRK04171.2-3"/>
    <property type="match status" value="1"/>
</dbReference>
<evidence type="ECO:0000256" key="1">
    <source>
        <dbReference type="ARBA" id="ARBA00008115"/>
    </source>
</evidence>
<evidence type="ECO:0000313" key="11">
    <source>
        <dbReference type="Proteomes" id="UP000001037"/>
    </source>
</evidence>
<proteinExistence type="inferred from homology"/>
<protein>
    <recommendedName>
        <fullName evidence="9">Ribosomal RNA small subunit methyltransferase Nep1</fullName>
        <ecNumber evidence="9">2.1.1.-</ecNumber>
    </recommendedName>
    <alternativeName>
        <fullName evidence="9">16S rRNA (pseudouridine-N1-)-methyltransferase Nep1</fullName>
    </alternativeName>
</protein>
<feature type="site" description="Interaction with substrate rRNA" evidence="9">
    <location>
        <position position="66"/>
    </location>
</feature>
<dbReference type="PANTHER" id="PTHR12636">
    <property type="entry name" value="NEP1/MRA1"/>
    <property type="match status" value="1"/>
</dbReference>
<dbReference type="HAMAP" id="MF_00554">
    <property type="entry name" value="NEP1"/>
    <property type="match status" value="1"/>
</dbReference>
<feature type="site" description="Stabilizes Arg-xx" evidence="9">
    <location>
        <position position="68"/>
    </location>
</feature>
<evidence type="ECO:0000256" key="4">
    <source>
        <dbReference type="ARBA" id="ARBA00022603"/>
    </source>
</evidence>
<dbReference type="CDD" id="cd18088">
    <property type="entry name" value="Nep1-like"/>
    <property type="match status" value="1"/>
</dbReference>
<dbReference type="SUPFAM" id="SSF75217">
    <property type="entry name" value="alpha/beta knot"/>
    <property type="match status" value="1"/>
</dbReference>
<evidence type="ECO:0000256" key="5">
    <source>
        <dbReference type="ARBA" id="ARBA00022679"/>
    </source>
</evidence>
<dbReference type="InterPro" id="IPR023503">
    <property type="entry name" value="Ribosome_NEP1_arc"/>
</dbReference>
<dbReference type="OrthoDB" id="7612at2157"/>
<dbReference type="eggNOG" id="arCOG04122">
    <property type="taxonomic scope" value="Archaea"/>
</dbReference>
<comment type="similarity">
    <text evidence="1 9">Belongs to the class IV-like SAM-binding methyltransferase superfamily. RNA methyltransferase NEP1 family.</text>
</comment>
<name>G0EFD8_PYRF1</name>
<dbReference type="PANTHER" id="PTHR12636:SF5">
    <property type="entry name" value="RIBOSOMAL RNA SMALL SUBUNIT METHYLTRANSFERASE NEP1"/>
    <property type="match status" value="1"/>
</dbReference>
<gene>
    <name evidence="9" type="primary">nep1</name>
    <name evidence="10" type="ordered locus">Pyrfu_0309</name>
</gene>
<dbReference type="InterPro" id="IPR029026">
    <property type="entry name" value="tRNA_m1G_MTases_N"/>
</dbReference>
<dbReference type="Pfam" id="PF03587">
    <property type="entry name" value="EMG1"/>
    <property type="match status" value="1"/>
</dbReference>
<keyword evidence="7 9" id="KW-0699">rRNA-binding</keyword>
<dbReference type="FunCoup" id="G0EFD8">
    <property type="interactions" value="138"/>
</dbReference>
<keyword evidence="5 9" id="KW-0808">Transferase</keyword>
<keyword evidence="11" id="KW-1185">Reference proteome</keyword>
<evidence type="ECO:0000256" key="3">
    <source>
        <dbReference type="ARBA" id="ARBA00022552"/>
    </source>
</evidence>
<evidence type="ECO:0000313" key="10">
    <source>
        <dbReference type="EMBL" id="AEM38181.1"/>
    </source>
</evidence>
<keyword evidence="6 9" id="KW-0949">S-adenosyl-L-methionine</keyword>
<feature type="site" description="Interaction with substrate rRNA" evidence="9">
    <location>
        <position position="114"/>
    </location>
</feature>
<feature type="site" description="Interaction with substrate rRNA" evidence="9">
    <location>
        <position position="107"/>
    </location>
</feature>
<dbReference type="EMBL" id="CP002838">
    <property type="protein sequence ID" value="AEM38181.1"/>
    <property type="molecule type" value="Genomic_DNA"/>
</dbReference>
<dbReference type="InterPro" id="IPR029028">
    <property type="entry name" value="Alpha/beta_knot_MTases"/>
</dbReference>
<evidence type="ECO:0000256" key="7">
    <source>
        <dbReference type="ARBA" id="ARBA00022730"/>
    </source>
</evidence>
<organism evidence="10 11">
    <name type="scientific">Pyrolobus fumarii (strain DSM 11204 / 1A)</name>
    <dbReference type="NCBI Taxonomy" id="694429"/>
    <lineage>
        <taxon>Archaea</taxon>
        <taxon>Thermoproteota</taxon>
        <taxon>Thermoprotei</taxon>
        <taxon>Desulfurococcales</taxon>
        <taxon>Pyrodictiaceae</taxon>
        <taxon>Pyrolobus</taxon>
    </lineage>
</organism>
<dbReference type="AlphaFoldDB" id="G0EFD8"/>
<keyword evidence="8 9" id="KW-0694">RNA-binding</keyword>
<dbReference type="GO" id="GO:0070037">
    <property type="term" value="F:rRNA (pseudouridine) methyltransferase activity"/>
    <property type="evidence" value="ECO:0007669"/>
    <property type="project" value="UniProtKB-UniRule"/>
</dbReference>
<evidence type="ECO:0000256" key="8">
    <source>
        <dbReference type="ARBA" id="ARBA00022884"/>
    </source>
</evidence>
<keyword evidence="3 9" id="KW-0698">rRNA processing</keyword>
<feature type="site" description="Interaction with substrate rRNA" evidence="9">
    <location>
        <position position="110"/>
    </location>
</feature>